<dbReference type="OrthoDB" id="102194at2"/>
<evidence type="ECO:0000256" key="3">
    <source>
        <dbReference type="ARBA" id="ARBA00022448"/>
    </source>
</evidence>
<dbReference type="GO" id="GO:0015562">
    <property type="term" value="F:efflux transmembrane transporter activity"/>
    <property type="evidence" value="ECO:0007669"/>
    <property type="project" value="InterPro"/>
</dbReference>
<evidence type="ECO:0000256" key="2">
    <source>
        <dbReference type="ARBA" id="ARBA00007613"/>
    </source>
</evidence>
<feature type="region of interest" description="Disordered" evidence="8">
    <location>
        <begin position="24"/>
        <end position="72"/>
    </location>
</feature>
<dbReference type="CDD" id="cd04873">
    <property type="entry name" value="ACT_UUR-ACR-like"/>
    <property type="match status" value="1"/>
</dbReference>
<feature type="compositionally biased region" description="Gly residues" evidence="8">
    <location>
        <begin position="179"/>
        <end position="198"/>
    </location>
</feature>
<feature type="compositionally biased region" description="Low complexity" evidence="8">
    <location>
        <begin position="169"/>
        <end position="178"/>
    </location>
</feature>
<dbReference type="GO" id="GO:0009279">
    <property type="term" value="C:cell outer membrane"/>
    <property type="evidence" value="ECO:0007669"/>
    <property type="project" value="UniProtKB-SubCell"/>
</dbReference>
<feature type="chain" id="PRO_5010241937" evidence="9">
    <location>
        <begin position="26"/>
        <end position="758"/>
    </location>
</feature>
<dbReference type="GO" id="GO:1990281">
    <property type="term" value="C:efflux pump complex"/>
    <property type="evidence" value="ECO:0007669"/>
    <property type="project" value="TreeGrafter"/>
</dbReference>
<reference evidence="10 11" key="1">
    <citation type="submission" date="2016-10" db="EMBL/GenBank/DDBJ databases">
        <authorList>
            <person name="de Groot N.N."/>
        </authorList>
    </citation>
    <scope>NUCLEOTIDE SEQUENCE [LARGE SCALE GENOMIC DNA]</scope>
    <source>
        <strain evidence="10 11">AB35.6</strain>
    </source>
</reference>
<gene>
    <name evidence="10" type="ORF">SAMN05443244_3744</name>
</gene>
<keyword evidence="7" id="KW-0998">Cell outer membrane</keyword>
<feature type="compositionally biased region" description="Low complexity" evidence="8">
    <location>
        <begin position="24"/>
        <end position="48"/>
    </location>
</feature>
<feature type="region of interest" description="Disordered" evidence="8">
    <location>
        <begin position="169"/>
        <end position="279"/>
    </location>
</feature>
<evidence type="ECO:0000256" key="9">
    <source>
        <dbReference type="SAM" id="SignalP"/>
    </source>
</evidence>
<evidence type="ECO:0000256" key="5">
    <source>
        <dbReference type="ARBA" id="ARBA00022692"/>
    </source>
</evidence>
<dbReference type="Pfam" id="PF02321">
    <property type="entry name" value="OEP"/>
    <property type="match status" value="1"/>
</dbReference>
<keyword evidence="6" id="KW-0472">Membrane</keyword>
<dbReference type="GO" id="GO:0015288">
    <property type="term" value="F:porin activity"/>
    <property type="evidence" value="ECO:0007669"/>
    <property type="project" value="TreeGrafter"/>
</dbReference>
<feature type="region of interest" description="Disordered" evidence="8">
    <location>
        <begin position="724"/>
        <end position="758"/>
    </location>
</feature>
<feature type="compositionally biased region" description="Gly residues" evidence="8">
    <location>
        <begin position="249"/>
        <end position="263"/>
    </location>
</feature>
<evidence type="ECO:0000256" key="6">
    <source>
        <dbReference type="ARBA" id="ARBA00023136"/>
    </source>
</evidence>
<dbReference type="AlphaFoldDB" id="A0A1H4TG03"/>
<evidence type="ECO:0000256" key="8">
    <source>
        <dbReference type="SAM" id="MobiDB-lite"/>
    </source>
</evidence>
<comment type="similarity">
    <text evidence="2">Belongs to the outer membrane factor (OMF) (TC 1.B.17) family.</text>
</comment>
<dbReference type="EMBL" id="FNSD01000001">
    <property type="protein sequence ID" value="SEC55372.1"/>
    <property type="molecule type" value="Genomic_DNA"/>
</dbReference>
<dbReference type="PANTHER" id="PTHR30026">
    <property type="entry name" value="OUTER MEMBRANE PROTEIN TOLC"/>
    <property type="match status" value="1"/>
</dbReference>
<dbReference type="PANTHER" id="PTHR30026:SF23">
    <property type="entry name" value="TO APRF-PUTATIVE OUTER MEMBRANE EFFLUX PROTEIN OR SECRETED ALKALINE PHOSPHATASE-RELATED"/>
    <property type="match status" value="1"/>
</dbReference>
<evidence type="ECO:0000256" key="7">
    <source>
        <dbReference type="ARBA" id="ARBA00023237"/>
    </source>
</evidence>
<keyword evidence="4" id="KW-1134">Transmembrane beta strand</keyword>
<protein>
    <submittedName>
        <fullName evidence="10">Outer membrane protein TolC</fullName>
    </submittedName>
</protein>
<evidence type="ECO:0000313" key="10">
    <source>
        <dbReference type="EMBL" id="SEC55372.1"/>
    </source>
</evidence>
<keyword evidence="9" id="KW-0732">Signal</keyword>
<evidence type="ECO:0000256" key="1">
    <source>
        <dbReference type="ARBA" id="ARBA00004442"/>
    </source>
</evidence>
<keyword evidence="5" id="KW-0812">Transmembrane</keyword>
<keyword evidence="3" id="KW-0813">Transport</keyword>
<dbReference type="RefSeq" id="WP_074655455.1">
    <property type="nucleotide sequence ID" value="NZ_FNSD01000001.1"/>
</dbReference>
<organism evidence="10 11">
    <name type="scientific">Terriglobus roseus</name>
    <dbReference type="NCBI Taxonomy" id="392734"/>
    <lineage>
        <taxon>Bacteria</taxon>
        <taxon>Pseudomonadati</taxon>
        <taxon>Acidobacteriota</taxon>
        <taxon>Terriglobia</taxon>
        <taxon>Terriglobales</taxon>
        <taxon>Acidobacteriaceae</taxon>
        <taxon>Terriglobus</taxon>
    </lineage>
</organism>
<dbReference type="SUPFAM" id="SSF56954">
    <property type="entry name" value="Outer membrane efflux proteins (OEP)"/>
    <property type="match status" value="1"/>
</dbReference>
<dbReference type="InterPro" id="IPR051906">
    <property type="entry name" value="TolC-like"/>
</dbReference>
<proteinExistence type="inferred from homology"/>
<accession>A0A1H4TG03</accession>
<feature type="signal peptide" evidence="9">
    <location>
        <begin position="1"/>
        <end position="25"/>
    </location>
</feature>
<sequence>MQGAASVALLLMGTLGSDVSALAQAAAPQTAGGTQTNPTAPATPQAQQVDTTGRPDIPQAPEPAHPGPLYLRKSGKDYSNLKAYSFKHPLGPYTSTDYDAPRLSNTPKLADLLRNGQLYLSLSDAVLLTLENNYDIEIARVNLDIADTDILRAKAGSTLRGVSSGVVTNTLGGTSSTVTGGGGPGGTTTSSGGSGTGASGLVLSTNGGGPTPLNRDGLLTGTIQYEDATTPGGSSLGGGTSSTSTSTGTGTGTGTTTGTGSTGTGTTSTGTSNLFNANPTETTTGTYNFNYLQGFSTGTQLQVSFTNSRVSSSSTLTSYRPNFNSAFKATVTQQLLQGFGPGIQNRFVVQAKNNRRIADSAFRQQLISTVTQIESIYWSLVSAYEDVQAKTRALEQSTKLASDNRRQLEIGTLAPLDIVNSDQAVSTDRQSLTTSQSNLEYQQLLMKQAIVRDLNDPVLANAPVIPTDRVSLERTPEEDMPVEDLVKQAYINNPLVEQGLLTLDNNKITIKAEKNGLLPILNAYAFYGGTGIAGNPNPTSTICTSNPTLANCGLTNVGGYGTAFQNGFNNSAPDKGVGATLSIPIRNRPAQADQARSQMEYRQAQMRLQQLYTQLRIQVINGQFALTNDRASVVAAQATRDYQAQALDAEQKRFRLGASTTANVLQQERNLATAENTLITATAVYARDRGGLLSILANTLDRYGISLVQAAAGTMTTAPVVPGLTAPQAPAAPRPLTSTPAPLPPDTTRPAPGAVTPR</sequence>
<evidence type="ECO:0000256" key="4">
    <source>
        <dbReference type="ARBA" id="ARBA00022452"/>
    </source>
</evidence>
<evidence type="ECO:0000313" key="11">
    <source>
        <dbReference type="Proteomes" id="UP000182409"/>
    </source>
</evidence>
<dbReference type="Proteomes" id="UP000182409">
    <property type="component" value="Unassembled WGS sequence"/>
</dbReference>
<dbReference type="Gene3D" id="1.20.1600.10">
    <property type="entry name" value="Outer membrane efflux proteins (OEP)"/>
    <property type="match status" value="1"/>
</dbReference>
<name>A0A1H4TG03_9BACT</name>
<comment type="subcellular location">
    <subcellularLocation>
        <location evidence="1">Cell outer membrane</location>
    </subcellularLocation>
</comment>
<dbReference type="InterPro" id="IPR003423">
    <property type="entry name" value="OMP_efflux"/>
</dbReference>